<dbReference type="InterPro" id="IPR035901">
    <property type="entry name" value="GIY-YIG_endonuc_sf"/>
</dbReference>
<dbReference type="NCBIfam" id="TIGR00194">
    <property type="entry name" value="uvrC"/>
    <property type="match status" value="1"/>
</dbReference>
<evidence type="ECO:0000256" key="7">
    <source>
        <dbReference type="HAMAP-Rule" id="MF_00203"/>
    </source>
</evidence>
<dbReference type="Pfam" id="PF22920">
    <property type="entry name" value="UvrC_RNaseH"/>
    <property type="match status" value="1"/>
</dbReference>
<keyword evidence="3 7" id="KW-0228">DNA excision</keyword>
<dbReference type="InterPro" id="IPR000305">
    <property type="entry name" value="GIY-YIG_endonuc"/>
</dbReference>
<dbReference type="PANTHER" id="PTHR30562">
    <property type="entry name" value="UVRC/OXIDOREDUCTASE"/>
    <property type="match status" value="1"/>
</dbReference>
<dbReference type="EMBL" id="AGFR01000003">
    <property type="protein sequence ID" value="EHD14903.1"/>
    <property type="molecule type" value="Genomic_DNA"/>
</dbReference>
<dbReference type="Pfam" id="PF14520">
    <property type="entry name" value="HHH_5"/>
    <property type="match status" value="1"/>
</dbReference>
<dbReference type="PROSITE" id="PS50164">
    <property type="entry name" value="GIY_YIG"/>
    <property type="match status" value="1"/>
</dbReference>
<evidence type="ECO:0000313" key="11">
    <source>
        <dbReference type="EMBL" id="EHD14903.1"/>
    </source>
</evidence>
<dbReference type="SUPFAM" id="SSF82771">
    <property type="entry name" value="GIY-YIG endonuclease"/>
    <property type="match status" value="1"/>
</dbReference>
<comment type="caution">
    <text evidence="11">The sequence shown here is derived from an EMBL/GenBank/DDBJ whole genome shotgun (WGS) entry which is preliminary data.</text>
</comment>
<dbReference type="GO" id="GO:0005737">
    <property type="term" value="C:cytoplasm"/>
    <property type="evidence" value="ECO:0007669"/>
    <property type="project" value="UniProtKB-SubCell"/>
</dbReference>
<evidence type="ECO:0000256" key="3">
    <source>
        <dbReference type="ARBA" id="ARBA00022769"/>
    </source>
</evidence>
<dbReference type="GO" id="GO:0006289">
    <property type="term" value="P:nucleotide-excision repair"/>
    <property type="evidence" value="ECO:0007669"/>
    <property type="project" value="UniProtKB-UniRule"/>
</dbReference>
<dbReference type="SMART" id="SM00278">
    <property type="entry name" value="HhH1"/>
    <property type="match status" value="2"/>
</dbReference>
<accession>G6EZG5</accession>
<gene>
    <name evidence="7" type="primary">uvrC</name>
    <name evidence="11" type="ORF">CIN_08350</name>
</gene>
<evidence type="ECO:0000259" key="10">
    <source>
        <dbReference type="PROSITE" id="PS50165"/>
    </source>
</evidence>
<dbReference type="AlphaFoldDB" id="G6EZG5"/>
<dbReference type="PANTHER" id="PTHR30562:SF1">
    <property type="entry name" value="UVRABC SYSTEM PROTEIN C"/>
    <property type="match status" value="1"/>
</dbReference>
<keyword evidence="6 7" id="KW-0742">SOS response</keyword>
<dbReference type="RefSeq" id="WP_008853825.1">
    <property type="nucleotide sequence ID" value="NZ_AGFR01000003.1"/>
</dbReference>
<dbReference type="Gene3D" id="4.10.860.10">
    <property type="entry name" value="UVR domain"/>
    <property type="match status" value="1"/>
</dbReference>
<dbReference type="InterPro" id="IPR001943">
    <property type="entry name" value="UVR_dom"/>
</dbReference>
<keyword evidence="4 7" id="KW-0267">Excision nuclease</keyword>
<dbReference type="GO" id="GO:0003677">
    <property type="term" value="F:DNA binding"/>
    <property type="evidence" value="ECO:0007669"/>
    <property type="project" value="UniProtKB-UniRule"/>
</dbReference>
<dbReference type="Pfam" id="PF02151">
    <property type="entry name" value="UVR"/>
    <property type="match status" value="1"/>
</dbReference>
<comment type="subcellular location">
    <subcellularLocation>
        <location evidence="7">Cytoplasm</location>
    </subcellularLocation>
</comment>
<dbReference type="InterPro" id="IPR004791">
    <property type="entry name" value="UvrC"/>
</dbReference>
<keyword evidence="2 7" id="KW-0227">DNA damage</keyword>
<dbReference type="InterPro" id="IPR036876">
    <property type="entry name" value="UVR_dom_sf"/>
</dbReference>
<dbReference type="InterPro" id="IPR050066">
    <property type="entry name" value="UvrABC_protein_C"/>
</dbReference>
<evidence type="ECO:0000256" key="1">
    <source>
        <dbReference type="ARBA" id="ARBA00022490"/>
    </source>
</evidence>
<dbReference type="GO" id="GO:0009380">
    <property type="term" value="C:excinuclease repair complex"/>
    <property type="evidence" value="ECO:0007669"/>
    <property type="project" value="InterPro"/>
</dbReference>
<name>G6EZG5_9PROT</name>
<dbReference type="NCBIfam" id="NF001824">
    <property type="entry name" value="PRK00558.1-5"/>
    <property type="match status" value="1"/>
</dbReference>
<dbReference type="FunFam" id="3.40.1440.10:FF:000001">
    <property type="entry name" value="UvrABC system protein C"/>
    <property type="match status" value="1"/>
</dbReference>
<evidence type="ECO:0000256" key="6">
    <source>
        <dbReference type="ARBA" id="ARBA00023236"/>
    </source>
</evidence>
<dbReference type="OrthoDB" id="9804933at2"/>
<dbReference type="FunFam" id="3.30.420.340:FF:000001">
    <property type="entry name" value="UvrABC system protein C"/>
    <property type="match status" value="1"/>
</dbReference>
<organism evidence="11 12">
    <name type="scientific">Commensalibacter intestini A911</name>
    <dbReference type="NCBI Taxonomy" id="1088868"/>
    <lineage>
        <taxon>Bacteria</taxon>
        <taxon>Pseudomonadati</taxon>
        <taxon>Pseudomonadota</taxon>
        <taxon>Alphaproteobacteria</taxon>
        <taxon>Acetobacterales</taxon>
        <taxon>Acetobacteraceae</taxon>
    </lineage>
</organism>
<dbReference type="SMART" id="SM00465">
    <property type="entry name" value="GIYc"/>
    <property type="match status" value="1"/>
</dbReference>
<dbReference type="GO" id="GO:0009381">
    <property type="term" value="F:excinuclease ABC activity"/>
    <property type="evidence" value="ECO:0007669"/>
    <property type="project" value="UniProtKB-UniRule"/>
</dbReference>
<proteinExistence type="inferred from homology"/>
<dbReference type="InterPro" id="IPR010994">
    <property type="entry name" value="RuvA_2-like"/>
</dbReference>
<comment type="similarity">
    <text evidence="7">Belongs to the UvrC family.</text>
</comment>
<dbReference type="Gene3D" id="1.10.150.20">
    <property type="entry name" value="5' to 3' exonuclease, C-terminal subdomain"/>
    <property type="match status" value="1"/>
</dbReference>
<evidence type="ECO:0000259" key="8">
    <source>
        <dbReference type="PROSITE" id="PS50151"/>
    </source>
</evidence>
<dbReference type="Gene3D" id="3.30.420.340">
    <property type="entry name" value="UvrC, RNAse H endonuclease domain"/>
    <property type="match status" value="1"/>
</dbReference>
<dbReference type="Proteomes" id="UP000005939">
    <property type="component" value="Unassembled WGS sequence"/>
</dbReference>
<dbReference type="Pfam" id="PF08459">
    <property type="entry name" value="UvrC_RNaseH_dom"/>
    <property type="match status" value="1"/>
</dbReference>
<dbReference type="GO" id="GO:0009432">
    <property type="term" value="P:SOS response"/>
    <property type="evidence" value="ECO:0007669"/>
    <property type="project" value="UniProtKB-UniRule"/>
</dbReference>
<feature type="domain" description="UvrC family homology region profile" evidence="10">
    <location>
        <begin position="265"/>
        <end position="490"/>
    </location>
</feature>
<evidence type="ECO:0000256" key="5">
    <source>
        <dbReference type="ARBA" id="ARBA00023204"/>
    </source>
</evidence>
<dbReference type="CDD" id="cd10434">
    <property type="entry name" value="GIY-YIG_UvrC_Cho"/>
    <property type="match status" value="1"/>
</dbReference>
<feature type="domain" description="UVR" evidence="8">
    <location>
        <begin position="214"/>
        <end position="249"/>
    </location>
</feature>
<dbReference type="PROSITE" id="PS50151">
    <property type="entry name" value="UVR"/>
    <property type="match status" value="1"/>
</dbReference>
<dbReference type="SUPFAM" id="SSF47781">
    <property type="entry name" value="RuvA domain 2-like"/>
    <property type="match status" value="1"/>
</dbReference>
<reference evidence="11 12" key="1">
    <citation type="submission" date="2011-10" db="EMBL/GenBank/DDBJ databases">
        <title>Genome Sequence of Commensalibacter intestini A911, isolated from Drosophila gut.</title>
        <authorList>
            <person name="Lee W.-J."/>
            <person name="Kim E.-K."/>
        </authorList>
    </citation>
    <scope>NUCLEOTIDE SEQUENCE [LARGE SCALE GENOMIC DNA]</scope>
    <source>
        <strain evidence="11 12">A911</strain>
    </source>
</reference>
<dbReference type="STRING" id="1088868.CIN_08350"/>
<keyword evidence="1 7" id="KW-0963">Cytoplasm</keyword>
<dbReference type="SUPFAM" id="SSF46600">
    <property type="entry name" value="C-terminal UvrC-binding domain of UvrB"/>
    <property type="match status" value="1"/>
</dbReference>
<keyword evidence="5 7" id="KW-0234">DNA repair</keyword>
<dbReference type="InterPro" id="IPR001162">
    <property type="entry name" value="UvrC_RNase_H_dom"/>
</dbReference>
<dbReference type="InterPro" id="IPR003583">
    <property type="entry name" value="Hlx-hairpin-Hlx_DNA-bd_motif"/>
</dbReference>
<evidence type="ECO:0000256" key="2">
    <source>
        <dbReference type="ARBA" id="ARBA00022763"/>
    </source>
</evidence>
<dbReference type="HAMAP" id="MF_00203">
    <property type="entry name" value="UvrC"/>
    <property type="match status" value="1"/>
</dbReference>
<feature type="domain" description="GIY-YIG" evidence="9">
    <location>
        <begin position="27"/>
        <end position="105"/>
    </location>
</feature>
<comment type="subunit">
    <text evidence="7">Interacts with UvrB in an incision complex.</text>
</comment>
<evidence type="ECO:0000256" key="4">
    <source>
        <dbReference type="ARBA" id="ARBA00022881"/>
    </source>
</evidence>
<sequence length="617" mass="69730">MNHQPPQLNNPTEGVPAIKKALETMPSVSGVYRMMNQAGDVLYVGKAKDLKKRVTSYTQLSRLSERIRRMVQQTASMEIITTYTEAEALLLEANLIKNFKPRYNILLRDDKTYPWLVMSKDKWPRIDKHRGKVSKINEYWGPFASVWAVNQTVELLQKIFLLRTCTDTVFNSRTRPCLLYQIKRCAGPCDDRISPNEYARLVDQARSFLSGQTVAIQQDLAKEMEKAAAEMEYERAAVLRDRIRAFTYVQSSGVVNPASIRDADIIAIYQLSNSCCIQVFFVRGGRNNGNRAFFPTQIEGQSPEEIVSAFIGQFYENKPPPQQILLNISLSEVTLIEEALSLKADYKVALSVPQKGEKKAVIDHAVENAKGALERKLAETSTQQKLLEQVRDLFHLDQTPKRIETYDNSHIMGSHAYGVMVVAGPEGFNKSAYRKFSIKSSITPGDDFGMMREVFTRRFAKGKNTDPESWPDILLIDGGAGQFSAVNSILTELEIKDVKLICIAKGKDRNAGREWFFTKDQEPFQLPIQDPVLYYLQRLRDEAHRFAITTHRNSRSRAIPQSELDDIPGVGAGRKRLLLNHFGSSKAVKDASLSDIMAIPGINRALAEVIYGHFRPN</sequence>
<dbReference type="PATRIC" id="fig|1088868.3.peg.836"/>
<dbReference type="PROSITE" id="PS50165">
    <property type="entry name" value="UVRC"/>
    <property type="match status" value="1"/>
</dbReference>
<dbReference type="InterPro" id="IPR038476">
    <property type="entry name" value="UvrC_RNase_H_dom_sf"/>
</dbReference>
<comment type="function">
    <text evidence="7">The UvrABC repair system catalyzes the recognition and processing of DNA lesions. UvrC both incises the 5' and 3' sides of the lesion. The N-terminal half is responsible for the 3' incision and the C-terminal half is responsible for the 5' incision.</text>
</comment>
<evidence type="ECO:0000259" key="9">
    <source>
        <dbReference type="PROSITE" id="PS50164"/>
    </source>
</evidence>
<protein>
    <recommendedName>
        <fullName evidence="7">UvrABC system protein C</fullName>
        <shortName evidence="7">Protein UvrC</shortName>
    </recommendedName>
    <alternativeName>
        <fullName evidence="7">Excinuclease ABC subunit C</fullName>
    </alternativeName>
</protein>
<evidence type="ECO:0000313" key="12">
    <source>
        <dbReference type="Proteomes" id="UP000005939"/>
    </source>
</evidence>
<dbReference type="Gene3D" id="3.40.1440.10">
    <property type="entry name" value="GIY-YIG endonuclease"/>
    <property type="match status" value="1"/>
</dbReference>
<dbReference type="Pfam" id="PF01541">
    <property type="entry name" value="GIY-YIG"/>
    <property type="match status" value="1"/>
</dbReference>
<dbReference type="eggNOG" id="COG0322">
    <property type="taxonomic scope" value="Bacteria"/>
</dbReference>
<dbReference type="InterPro" id="IPR047296">
    <property type="entry name" value="GIY-YIG_UvrC_Cho"/>
</dbReference>